<dbReference type="EMBL" id="JAUSZT010000002">
    <property type="protein sequence ID" value="MDQ0995598.1"/>
    <property type="molecule type" value="Genomic_DNA"/>
</dbReference>
<organism evidence="1 2">
    <name type="scientific">Phyllobacterium ifriqiyense</name>
    <dbReference type="NCBI Taxonomy" id="314238"/>
    <lineage>
        <taxon>Bacteria</taxon>
        <taxon>Pseudomonadati</taxon>
        <taxon>Pseudomonadota</taxon>
        <taxon>Alphaproteobacteria</taxon>
        <taxon>Hyphomicrobiales</taxon>
        <taxon>Phyllobacteriaceae</taxon>
        <taxon>Phyllobacterium</taxon>
    </lineage>
</organism>
<reference evidence="1 2" key="1">
    <citation type="submission" date="2023-07" db="EMBL/GenBank/DDBJ databases">
        <title>Comparative genomics of wheat-associated soil bacteria to identify genetic determinants of phenazine resistance.</title>
        <authorList>
            <person name="Mouncey N."/>
        </authorList>
    </citation>
    <scope>NUCLEOTIDE SEQUENCE [LARGE SCALE GENOMIC DNA]</scope>
    <source>
        <strain evidence="1 2">W4I11</strain>
    </source>
</reference>
<accession>A0ABU0S4B3</accession>
<dbReference type="InterPro" id="IPR021513">
    <property type="entry name" value="Phage_RSL1_Orf186"/>
</dbReference>
<name>A0ABU0S4B3_9HYPH</name>
<proteinExistence type="predicted"/>
<comment type="caution">
    <text evidence="1">The sequence shown here is derived from an EMBL/GenBank/DDBJ whole genome shotgun (WGS) entry which is preliminary data.</text>
</comment>
<dbReference type="Proteomes" id="UP001237780">
    <property type="component" value="Unassembled WGS sequence"/>
</dbReference>
<gene>
    <name evidence="1" type="ORF">QFZ34_000775</name>
</gene>
<dbReference type="Pfam" id="PF11373">
    <property type="entry name" value="DUF3175"/>
    <property type="match status" value="1"/>
</dbReference>
<evidence type="ECO:0000313" key="1">
    <source>
        <dbReference type="EMBL" id="MDQ0995598.1"/>
    </source>
</evidence>
<evidence type="ECO:0000313" key="2">
    <source>
        <dbReference type="Proteomes" id="UP001237780"/>
    </source>
</evidence>
<protein>
    <submittedName>
        <fullName evidence="1">Cell wall-binding protein</fullName>
    </submittedName>
</protein>
<sequence>MRGLLLKHMLDSQFVQRHAGEKMPDSSKKKWSQDVTEHSDALDLKQDIFRSDDPKEIAYSLKLSAEKSDRRKSSPYRSAMSMLTFYINRAGKNLPEKQKHVLEAAKHELRKEFNRADA</sequence>
<keyword evidence="2" id="KW-1185">Reference proteome</keyword>